<evidence type="ECO:0000313" key="7">
    <source>
        <dbReference type="Proteomes" id="UP001501671"/>
    </source>
</evidence>
<evidence type="ECO:0000256" key="3">
    <source>
        <dbReference type="ARBA" id="ARBA00023125"/>
    </source>
</evidence>
<keyword evidence="7" id="KW-1185">Reference proteome</keyword>
<gene>
    <name evidence="6" type="primary">cysB_1</name>
    <name evidence="6" type="ORF">GCM10023144_08550</name>
</gene>
<keyword evidence="4" id="KW-0804">Transcription</keyword>
<dbReference type="SUPFAM" id="SSF53850">
    <property type="entry name" value="Periplasmic binding protein-like II"/>
    <property type="match status" value="1"/>
</dbReference>
<evidence type="ECO:0000256" key="1">
    <source>
        <dbReference type="ARBA" id="ARBA00009437"/>
    </source>
</evidence>
<dbReference type="PROSITE" id="PS50931">
    <property type="entry name" value="HTH_LYSR"/>
    <property type="match status" value="1"/>
</dbReference>
<accession>A0ABP8GKB9</accession>
<dbReference type="Gene3D" id="1.10.10.10">
    <property type="entry name" value="Winged helix-like DNA-binding domain superfamily/Winged helix DNA-binding domain"/>
    <property type="match status" value="1"/>
</dbReference>
<keyword evidence="2" id="KW-0805">Transcription regulation</keyword>
<dbReference type="InterPro" id="IPR005119">
    <property type="entry name" value="LysR_subst-bd"/>
</dbReference>
<dbReference type="SUPFAM" id="SSF46785">
    <property type="entry name" value="Winged helix' DNA-binding domain"/>
    <property type="match status" value="1"/>
</dbReference>
<keyword evidence="3" id="KW-0238">DNA-binding</keyword>
<evidence type="ECO:0000259" key="5">
    <source>
        <dbReference type="PROSITE" id="PS50931"/>
    </source>
</evidence>
<dbReference type="PRINTS" id="PR00039">
    <property type="entry name" value="HTHLYSR"/>
</dbReference>
<dbReference type="Pfam" id="PF00126">
    <property type="entry name" value="HTH_1"/>
    <property type="match status" value="1"/>
</dbReference>
<dbReference type="InterPro" id="IPR000847">
    <property type="entry name" value="LysR_HTH_N"/>
</dbReference>
<comment type="caution">
    <text evidence="6">The sequence shown here is derived from an EMBL/GenBank/DDBJ whole genome shotgun (WGS) entry which is preliminary data.</text>
</comment>
<feature type="domain" description="HTH lysR-type" evidence="5">
    <location>
        <begin position="1"/>
        <end position="59"/>
    </location>
</feature>
<evidence type="ECO:0000313" key="6">
    <source>
        <dbReference type="EMBL" id="GAA4325824.1"/>
    </source>
</evidence>
<dbReference type="InterPro" id="IPR036388">
    <property type="entry name" value="WH-like_DNA-bd_sf"/>
</dbReference>
<sequence length="309" mass="34009">MTLQQLRCFCEVVNQGLNLSRAARVLHTSQPAITRMIRGLEDELGVQLLMRLGPRIAAITEEGQQVLGFALQILQDVRNIKLAAGDKRNAGTGLLRVGTTNLQARHALVDVARRFVEAYPEVSLTMAQGTPAEVADWVSRGMVDVGVSTLPAELPRNVVRFEAYAIHRCIIAPRGHAILKKRRPSLAQLAQNRLIMYDNQLDTGAVVRKAFDAAGIFPRITLRTTDAGLVKDYVAAGLGIAVIQTMAFDAARDTALGMVMAGHLFPPSTAWITVRRDQFLRGFMIDFIGMVAPRWTRTEIERARMRAAG</sequence>
<organism evidence="6 7">
    <name type="scientific">Pigmentiphaga soli</name>
    <dbReference type="NCBI Taxonomy" id="1007095"/>
    <lineage>
        <taxon>Bacteria</taxon>
        <taxon>Pseudomonadati</taxon>
        <taxon>Pseudomonadota</taxon>
        <taxon>Betaproteobacteria</taxon>
        <taxon>Burkholderiales</taxon>
        <taxon>Alcaligenaceae</taxon>
        <taxon>Pigmentiphaga</taxon>
    </lineage>
</organism>
<evidence type="ECO:0000256" key="2">
    <source>
        <dbReference type="ARBA" id="ARBA00023015"/>
    </source>
</evidence>
<comment type="similarity">
    <text evidence="1">Belongs to the LysR transcriptional regulatory family.</text>
</comment>
<proteinExistence type="inferred from homology"/>
<protein>
    <submittedName>
        <fullName evidence="6">HTH-type transcriptional regulator CysB</fullName>
    </submittedName>
</protein>
<dbReference type="EMBL" id="BAABFO010000003">
    <property type="protein sequence ID" value="GAA4325824.1"/>
    <property type="molecule type" value="Genomic_DNA"/>
</dbReference>
<reference evidence="7" key="1">
    <citation type="journal article" date="2019" name="Int. J. Syst. Evol. Microbiol.">
        <title>The Global Catalogue of Microorganisms (GCM) 10K type strain sequencing project: providing services to taxonomists for standard genome sequencing and annotation.</title>
        <authorList>
            <consortium name="The Broad Institute Genomics Platform"/>
            <consortium name="The Broad Institute Genome Sequencing Center for Infectious Disease"/>
            <person name="Wu L."/>
            <person name="Ma J."/>
        </authorList>
    </citation>
    <scope>NUCLEOTIDE SEQUENCE [LARGE SCALE GENOMIC DNA]</scope>
    <source>
        <strain evidence="7">JCM 17666</strain>
    </source>
</reference>
<dbReference type="PANTHER" id="PTHR30126:SF6">
    <property type="entry name" value="HTH-TYPE TRANSCRIPTIONAL REGULATOR CYSB-RELATED"/>
    <property type="match status" value="1"/>
</dbReference>
<dbReference type="Proteomes" id="UP001501671">
    <property type="component" value="Unassembled WGS sequence"/>
</dbReference>
<evidence type="ECO:0000256" key="4">
    <source>
        <dbReference type="ARBA" id="ARBA00023163"/>
    </source>
</evidence>
<dbReference type="InterPro" id="IPR036390">
    <property type="entry name" value="WH_DNA-bd_sf"/>
</dbReference>
<name>A0ABP8GKB9_9BURK</name>
<dbReference type="PANTHER" id="PTHR30126">
    <property type="entry name" value="HTH-TYPE TRANSCRIPTIONAL REGULATOR"/>
    <property type="match status" value="1"/>
</dbReference>
<dbReference type="Gene3D" id="3.40.190.10">
    <property type="entry name" value="Periplasmic binding protein-like II"/>
    <property type="match status" value="2"/>
</dbReference>
<dbReference type="RefSeq" id="WP_345246681.1">
    <property type="nucleotide sequence ID" value="NZ_BAABFO010000003.1"/>
</dbReference>
<dbReference type="Pfam" id="PF03466">
    <property type="entry name" value="LysR_substrate"/>
    <property type="match status" value="1"/>
</dbReference>